<dbReference type="EMBL" id="JACHNZ010000017">
    <property type="protein sequence ID" value="MBB4632110.1"/>
    <property type="molecule type" value="Genomic_DNA"/>
</dbReference>
<keyword evidence="4" id="KW-0413">Isomerase</keyword>
<evidence type="ECO:0000313" key="5">
    <source>
        <dbReference type="EMBL" id="MBB4632110.1"/>
    </source>
</evidence>
<comment type="subcellular location">
    <subcellularLocation>
        <location evidence="1">Peroxisome</location>
    </subcellularLocation>
</comment>
<dbReference type="InterPro" id="IPR014748">
    <property type="entry name" value="Enoyl-CoA_hydra_C"/>
</dbReference>
<reference evidence="5 6" key="1">
    <citation type="submission" date="2020-08" db="EMBL/GenBank/DDBJ databases">
        <title>Genomic Encyclopedia of Type Strains, Phase IV (KMG-IV): sequencing the most valuable type-strain genomes for metagenomic binning, comparative biology and taxonomic classification.</title>
        <authorList>
            <person name="Goeker M."/>
        </authorList>
    </citation>
    <scope>NUCLEOTIDE SEQUENCE [LARGE SCALE GENOMIC DNA]</scope>
    <source>
        <strain evidence="5 6">DSM 17328</strain>
    </source>
</reference>
<dbReference type="Gene3D" id="3.90.226.10">
    <property type="entry name" value="2-enoyl-CoA Hydratase, Chain A, domain 1"/>
    <property type="match status" value="1"/>
</dbReference>
<evidence type="ECO:0000256" key="4">
    <source>
        <dbReference type="ARBA" id="ARBA00023235"/>
    </source>
</evidence>
<dbReference type="InterPro" id="IPR051053">
    <property type="entry name" value="ECH/Chromodomain_protein"/>
</dbReference>
<comment type="caution">
    <text evidence="5">The sequence shown here is derived from an EMBL/GenBank/DDBJ whole genome shotgun (WGS) entry which is preliminary data.</text>
</comment>
<evidence type="ECO:0000256" key="3">
    <source>
        <dbReference type="ARBA" id="ARBA00023140"/>
    </source>
</evidence>
<evidence type="ECO:0000313" key="6">
    <source>
        <dbReference type="Proteomes" id="UP000566324"/>
    </source>
</evidence>
<dbReference type="InterPro" id="IPR001753">
    <property type="entry name" value="Enoyl-CoA_hydra/iso"/>
</dbReference>
<dbReference type="Pfam" id="PF00378">
    <property type="entry name" value="ECH_1"/>
    <property type="match status" value="1"/>
</dbReference>
<accession>A0A7W7B139</accession>
<dbReference type="GO" id="GO:0004165">
    <property type="term" value="F:delta(3)-delta(2)-enoyl-CoA isomerase activity"/>
    <property type="evidence" value="ECO:0007669"/>
    <property type="project" value="UniProtKB-ARBA"/>
</dbReference>
<evidence type="ECO:0000256" key="2">
    <source>
        <dbReference type="ARBA" id="ARBA00005254"/>
    </source>
</evidence>
<dbReference type="SUPFAM" id="SSF52096">
    <property type="entry name" value="ClpP/crotonase"/>
    <property type="match status" value="1"/>
</dbReference>
<dbReference type="Proteomes" id="UP000566324">
    <property type="component" value="Unassembled WGS sequence"/>
</dbReference>
<keyword evidence="6" id="KW-1185">Reference proteome</keyword>
<gene>
    <name evidence="5" type="ORF">GGQ98_001729</name>
</gene>
<dbReference type="InterPro" id="IPR029045">
    <property type="entry name" value="ClpP/crotonase-like_dom_sf"/>
</dbReference>
<proteinExistence type="inferred from homology"/>
<dbReference type="CDD" id="cd06558">
    <property type="entry name" value="crotonase-like"/>
    <property type="match status" value="1"/>
</dbReference>
<dbReference type="PANTHER" id="PTHR43684">
    <property type="match status" value="1"/>
</dbReference>
<name>A0A7W7B139_9SPHN</name>
<dbReference type="PANTHER" id="PTHR43684:SF1">
    <property type="entry name" value="ENOYL-COA DELTA ISOMERASE 2"/>
    <property type="match status" value="1"/>
</dbReference>
<dbReference type="RefSeq" id="WP_184068052.1">
    <property type="nucleotide sequence ID" value="NZ_JACHNZ010000017.1"/>
</dbReference>
<organism evidence="5 6">
    <name type="scientific">Sphingosinicella soli</name>
    <dbReference type="NCBI Taxonomy" id="333708"/>
    <lineage>
        <taxon>Bacteria</taxon>
        <taxon>Pseudomonadati</taxon>
        <taxon>Pseudomonadota</taxon>
        <taxon>Alphaproteobacteria</taxon>
        <taxon>Sphingomonadales</taxon>
        <taxon>Sphingosinicellaceae</taxon>
        <taxon>Sphingosinicella</taxon>
    </lineage>
</organism>
<dbReference type="AlphaFoldDB" id="A0A7W7B139"/>
<comment type="similarity">
    <text evidence="2">Belongs to the enoyl-CoA hydratase/isomerase family.</text>
</comment>
<dbReference type="Gene3D" id="1.10.12.10">
    <property type="entry name" value="Lyase 2-enoyl-coa Hydratase, Chain A, domain 2"/>
    <property type="match status" value="1"/>
</dbReference>
<protein>
    <submittedName>
        <fullName evidence="5">Enoyl-CoA hydratase/carnithine racemase</fullName>
    </submittedName>
</protein>
<keyword evidence="3" id="KW-0576">Peroxisome</keyword>
<evidence type="ECO:0000256" key="1">
    <source>
        <dbReference type="ARBA" id="ARBA00004275"/>
    </source>
</evidence>
<sequence>MTDHIRIERDGRVLVITMNRPEKKNALTHAMYAAMAGAIDGAQTNDDIRVVLLTGAGEAFTAGNDLADFQANPQRATEGPVGGFLQSILNAEKPLMAAVGGVAVGVGTTMLLHCDIVVVSENAMLQTPFTDLALVPEAGSSLLLPQVVGTALASDMLLTGRRISGEEAVAIGLASRLAPHGELEAEARRIAHGIAAKAPEAVRLTKSLLRGNREAVGARLAHESALFTKQLQSPEFMEAAMAFMQKRPPNFG</sequence>